<comment type="caution">
    <text evidence="2">The sequence shown here is derived from an EMBL/GenBank/DDBJ whole genome shotgun (WGS) entry which is preliminary data.</text>
</comment>
<organism evidence="2 3">
    <name type="scientific">Aspergillus mulundensis</name>
    <dbReference type="NCBI Taxonomy" id="1810919"/>
    <lineage>
        <taxon>Eukaryota</taxon>
        <taxon>Fungi</taxon>
        <taxon>Dikarya</taxon>
        <taxon>Ascomycota</taxon>
        <taxon>Pezizomycotina</taxon>
        <taxon>Eurotiomycetes</taxon>
        <taxon>Eurotiomycetidae</taxon>
        <taxon>Eurotiales</taxon>
        <taxon>Aspergillaceae</taxon>
        <taxon>Aspergillus</taxon>
        <taxon>Aspergillus subgen. Nidulantes</taxon>
    </lineage>
</organism>
<dbReference type="CDD" id="cd09917">
    <property type="entry name" value="F-box_SF"/>
    <property type="match status" value="1"/>
</dbReference>
<dbReference type="Proteomes" id="UP000256690">
    <property type="component" value="Unassembled WGS sequence"/>
</dbReference>
<dbReference type="GeneID" id="38119125"/>
<keyword evidence="3" id="KW-1185">Reference proteome</keyword>
<dbReference type="InterPro" id="IPR001810">
    <property type="entry name" value="F-box_dom"/>
</dbReference>
<evidence type="ECO:0000259" key="1">
    <source>
        <dbReference type="Pfam" id="PF12937"/>
    </source>
</evidence>
<evidence type="ECO:0000313" key="2">
    <source>
        <dbReference type="EMBL" id="RDW68995.1"/>
    </source>
</evidence>
<feature type="domain" description="F-box" evidence="1">
    <location>
        <begin position="5"/>
        <end position="39"/>
    </location>
</feature>
<accession>A0A3D8R4L4</accession>
<reference evidence="2 3" key="1">
    <citation type="journal article" date="2018" name="IMA Fungus">
        <title>IMA Genome-F 9: Draft genome sequence of Annulohypoxylon stygium, Aspergillus mulundensis, Berkeleyomyces basicola (syn. Thielaviopsis basicola), Ceratocystis smalleyi, two Cercospora beticola strains, Coleophoma cylindrospora, Fusarium fracticaudum, Phialophora cf. hyalina, and Morchella septimelata.</title>
        <authorList>
            <person name="Wingfield B.D."/>
            <person name="Bills G.F."/>
            <person name="Dong Y."/>
            <person name="Huang W."/>
            <person name="Nel W.J."/>
            <person name="Swalarsk-Parry B.S."/>
            <person name="Vaghefi N."/>
            <person name="Wilken P.M."/>
            <person name="An Z."/>
            <person name="de Beer Z.W."/>
            <person name="De Vos L."/>
            <person name="Chen L."/>
            <person name="Duong T.A."/>
            <person name="Gao Y."/>
            <person name="Hammerbacher A."/>
            <person name="Kikkert J.R."/>
            <person name="Li Y."/>
            <person name="Li H."/>
            <person name="Li K."/>
            <person name="Li Q."/>
            <person name="Liu X."/>
            <person name="Ma X."/>
            <person name="Naidoo K."/>
            <person name="Pethybridge S.J."/>
            <person name="Sun J."/>
            <person name="Steenkamp E.T."/>
            <person name="van der Nest M.A."/>
            <person name="van Wyk S."/>
            <person name="Wingfield M.J."/>
            <person name="Xiong C."/>
            <person name="Yue Q."/>
            <person name="Zhang X."/>
        </authorList>
    </citation>
    <scope>NUCLEOTIDE SEQUENCE [LARGE SCALE GENOMIC DNA]</scope>
    <source>
        <strain evidence="2 3">DSM 5745</strain>
    </source>
</reference>
<sequence>MTDLPSLPSEILISIARLLEDQQDRLALASCCRHFRALLLPEALASIELRSGCITSLSCLVQLLAHNPTLGAAVRSLSWDTDSCEHPQKLQFDHDLISATLAHLADTDEDLAKWRDDLQNRFENERSKSQEDAWWAILLTLVPNLERLGMRWEGPADRRAEIMRRALRHEKPFDSRPAFTRLEFVEIRRPNESPMILSDLLPFFKIPSVRTVLCDGIVDWAQDEQRGAIQELGRSSNVRDLALLASNSHTGFSSVILACARLETFLCANTMYAEQGKLWNPSAAWRALVAHKDTLKTIHVYNETAYGGSFGPEAKSFFGSMVNFSKLTKLRLDAINVLDWDVETRLAKNNLSDVLPPTIVFLEIYEFHECPNIEQLAEQLETTMRNVPSKLKYLGLSGFFCEPTWSGDPQNEQCLRPRIRAIAATLDAAAQATGVWFQLSTWSLDDPSPGWGVGIPPMSYRALVPGKSTPPTAELPAPNLIMRIMGLMMNLGSVLLNR</sequence>
<dbReference type="RefSeq" id="XP_026600784.1">
    <property type="nucleotide sequence ID" value="XM_026750771.1"/>
</dbReference>
<dbReference type="EMBL" id="PVWQ01000011">
    <property type="protein sequence ID" value="RDW68995.1"/>
    <property type="molecule type" value="Genomic_DNA"/>
</dbReference>
<proteinExistence type="predicted"/>
<dbReference type="Pfam" id="PF12937">
    <property type="entry name" value="F-box-like"/>
    <property type="match status" value="1"/>
</dbReference>
<dbReference type="AlphaFoldDB" id="A0A3D8R4L4"/>
<gene>
    <name evidence="2" type="ORF">DSM5745_08755</name>
</gene>
<evidence type="ECO:0000313" key="3">
    <source>
        <dbReference type="Proteomes" id="UP000256690"/>
    </source>
</evidence>
<name>A0A3D8R4L4_9EURO</name>
<protein>
    <recommendedName>
        <fullName evidence="1">F-box domain-containing protein</fullName>
    </recommendedName>
</protein>
<dbReference type="OrthoDB" id="5130616at2759"/>